<organism evidence="2 3">
    <name type="scientific">Gemmata palustris</name>
    <dbReference type="NCBI Taxonomy" id="2822762"/>
    <lineage>
        <taxon>Bacteria</taxon>
        <taxon>Pseudomonadati</taxon>
        <taxon>Planctomycetota</taxon>
        <taxon>Planctomycetia</taxon>
        <taxon>Gemmatales</taxon>
        <taxon>Gemmataceae</taxon>
        <taxon>Gemmata</taxon>
    </lineage>
</organism>
<name>A0ABS5BT15_9BACT</name>
<accession>A0ABS5BT15</accession>
<dbReference type="Proteomes" id="UP000676565">
    <property type="component" value="Unassembled WGS sequence"/>
</dbReference>
<dbReference type="Gene3D" id="3.10.150.10">
    <property type="entry name" value="DNA Polymerase III, subunit A, domain 2"/>
    <property type="match status" value="1"/>
</dbReference>
<sequence>MIAIPRALARRFRVLAPKCVVGRPRGPAPAVVVRRARGRVTLAAAFPDAALELSGPGPGSAEVLVIPMAVLDAIGGPEPEPVRLEPTGPGTGTARWTERGASRSVPVEFLVPGEHHNPLPHPADPAPVGAAFRAALHGAGRVTSRADGRYALSRVQVRGGAGQVVGTDGTVAVVFDGFALPFPGDVLVPALALFGCPEVRAETDVRVGRTAAHLVVSLGDVTVWLGLTAGLKFPDVSGAIPQSARTTVTLDARDAADLLAALPGLRGGTEEHRPVTLDADRVLTVRARAAGTNTARDLVLARSPVAGPAARVALNRRALGTMLGLGCGALRLGPDRPVAASGPGVTVLAAALGPDFVAPPTEPEIRPEPSGAGDIILALDERSDPMTPRAPARPEPAPGHPAPPPSDPPDPLVAAEDLRAALGDAAAKAARLVAALRAGRKEKKVLASVWAGLKNLNLGAR</sequence>
<comment type="caution">
    <text evidence="2">The sequence shown here is derived from an EMBL/GenBank/DDBJ whole genome shotgun (WGS) entry which is preliminary data.</text>
</comment>
<feature type="region of interest" description="Disordered" evidence="1">
    <location>
        <begin position="384"/>
        <end position="416"/>
    </location>
</feature>
<keyword evidence="3" id="KW-1185">Reference proteome</keyword>
<reference evidence="2 3" key="1">
    <citation type="submission" date="2021-04" db="EMBL/GenBank/DDBJ databases">
        <authorList>
            <person name="Ivanova A."/>
        </authorList>
    </citation>
    <scope>NUCLEOTIDE SEQUENCE [LARGE SCALE GENOMIC DNA]</scope>
    <source>
        <strain evidence="2 3">G18</strain>
    </source>
</reference>
<proteinExistence type="predicted"/>
<evidence type="ECO:0000313" key="3">
    <source>
        <dbReference type="Proteomes" id="UP000676565"/>
    </source>
</evidence>
<dbReference type="RefSeq" id="WP_210655408.1">
    <property type="nucleotide sequence ID" value="NZ_JAGKQQ010000001.1"/>
</dbReference>
<dbReference type="Gene3D" id="3.70.10.10">
    <property type="match status" value="1"/>
</dbReference>
<feature type="compositionally biased region" description="Pro residues" evidence="1">
    <location>
        <begin position="391"/>
        <end position="411"/>
    </location>
</feature>
<gene>
    <name evidence="2" type="ORF">J8F10_16505</name>
</gene>
<evidence type="ECO:0000256" key="1">
    <source>
        <dbReference type="SAM" id="MobiDB-lite"/>
    </source>
</evidence>
<dbReference type="EMBL" id="JAGKQQ010000001">
    <property type="protein sequence ID" value="MBP3956874.1"/>
    <property type="molecule type" value="Genomic_DNA"/>
</dbReference>
<feature type="region of interest" description="Disordered" evidence="1">
    <location>
        <begin position="77"/>
        <end position="96"/>
    </location>
</feature>
<evidence type="ECO:0000313" key="2">
    <source>
        <dbReference type="EMBL" id="MBP3956874.1"/>
    </source>
</evidence>
<protein>
    <submittedName>
        <fullName evidence="2">Uncharacterized protein</fullName>
    </submittedName>
</protein>